<feature type="region of interest" description="Disordered" evidence="1">
    <location>
        <begin position="21"/>
        <end position="59"/>
    </location>
</feature>
<evidence type="ECO:0000313" key="3">
    <source>
        <dbReference type="Proteomes" id="UP000249340"/>
    </source>
</evidence>
<feature type="compositionally biased region" description="Gly residues" evidence="1">
    <location>
        <begin position="27"/>
        <end position="36"/>
    </location>
</feature>
<accession>A0A345SYZ8</accession>
<sequence length="59" mass="6146">MARRGRQGEASEEKGAMAMAGWMRPGRGAGSPGGRSGVRLPSERQGWTVLHDRALPGGG</sequence>
<evidence type="ECO:0000256" key="1">
    <source>
        <dbReference type="SAM" id="MobiDB-lite"/>
    </source>
</evidence>
<reference evidence="3" key="1">
    <citation type="submission" date="2018-07" db="EMBL/GenBank/DDBJ databases">
        <title>Streptacidiphilus bronchialis DSM 106435 chromosome.</title>
        <authorList>
            <person name="Batra D."/>
            <person name="Gulvik C.A."/>
        </authorList>
    </citation>
    <scope>NUCLEOTIDE SEQUENCE [LARGE SCALE GENOMIC DNA]</scope>
    <source>
        <strain evidence="3">DSM 106435</strain>
    </source>
</reference>
<gene>
    <name evidence="2" type="ORF">C7M71_017575</name>
</gene>
<dbReference type="EMBL" id="CP031264">
    <property type="protein sequence ID" value="AXI78953.1"/>
    <property type="molecule type" value="Genomic_DNA"/>
</dbReference>
<dbReference type="KEGG" id="stri:C7M71_017575"/>
<dbReference type="Proteomes" id="UP000249340">
    <property type="component" value="Chromosome"/>
</dbReference>
<dbReference type="AlphaFoldDB" id="A0A345SYZ8"/>
<keyword evidence="3" id="KW-1185">Reference proteome</keyword>
<evidence type="ECO:0000313" key="2">
    <source>
        <dbReference type="EMBL" id="AXI78953.1"/>
    </source>
</evidence>
<protein>
    <submittedName>
        <fullName evidence="2">Uncharacterized protein</fullName>
    </submittedName>
</protein>
<feature type="compositionally biased region" description="Basic and acidic residues" evidence="1">
    <location>
        <begin position="50"/>
        <end position="59"/>
    </location>
</feature>
<organism evidence="2 3">
    <name type="scientific">Peterkaempfera bronchialis</name>
    <dbReference type="NCBI Taxonomy" id="2126346"/>
    <lineage>
        <taxon>Bacteria</taxon>
        <taxon>Bacillati</taxon>
        <taxon>Actinomycetota</taxon>
        <taxon>Actinomycetes</taxon>
        <taxon>Kitasatosporales</taxon>
        <taxon>Streptomycetaceae</taxon>
        <taxon>Peterkaempfera</taxon>
    </lineage>
</organism>
<name>A0A345SYZ8_9ACTN</name>
<proteinExistence type="predicted"/>